<organism evidence="2 3">
    <name type="scientific">Mycena metata</name>
    <dbReference type="NCBI Taxonomy" id="1033252"/>
    <lineage>
        <taxon>Eukaryota</taxon>
        <taxon>Fungi</taxon>
        <taxon>Dikarya</taxon>
        <taxon>Basidiomycota</taxon>
        <taxon>Agaricomycotina</taxon>
        <taxon>Agaricomycetes</taxon>
        <taxon>Agaricomycetidae</taxon>
        <taxon>Agaricales</taxon>
        <taxon>Marasmiineae</taxon>
        <taxon>Mycenaceae</taxon>
        <taxon>Mycena</taxon>
    </lineage>
</organism>
<gene>
    <name evidence="2" type="ORF">B0H16DRAFT_1474273</name>
</gene>
<proteinExistence type="predicted"/>
<evidence type="ECO:0000313" key="2">
    <source>
        <dbReference type="EMBL" id="KAJ7720697.1"/>
    </source>
</evidence>
<evidence type="ECO:0000313" key="3">
    <source>
        <dbReference type="Proteomes" id="UP001215598"/>
    </source>
</evidence>
<comment type="caution">
    <text evidence="2">The sequence shown here is derived from an EMBL/GenBank/DDBJ whole genome shotgun (WGS) entry which is preliminary data.</text>
</comment>
<evidence type="ECO:0000256" key="1">
    <source>
        <dbReference type="SAM" id="MobiDB-lite"/>
    </source>
</evidence>
<sequence length="198" mass="20924">MFLPRLPHLPLQNTAIQGGALEDVRGGGGLYLRRESCDSVSSPSSSPSSFPFTSPFFAEWCASLALRKADASASRAVEAAAEDEETTRPSASTPASRSAAAIARSRHRDRKNAPGWVGGVSVHYSSSRKTSKKCERKRDTHPIHLHIPSLTRTRRHRIPNGLGLVGAVLALLGGVLPGTALHRREGGAEGVDGGVTSA</sequence>
<feature type="region of interest" description="Disordered" evidence="1">
    <location>
        <begin position="79"/>
        <end position="140"/>
    </location>
</feature>
<protein>
    <submittedName>
        <fullName evidence="2">Uncharacterized protein</fullName>
    </submittedName>
</protein>
<accession>A0AAD7MJX6</accession>
<dbReference type="EMBL" id="JARKIB010000237">
    <property type="protein sequence ID" value="KAJ7720697.1"/>
    <property type="molecule type" value="Genomic_DNA"/>
</dbReference>
<reference evidence="2" key="1">
    <citation type="submission" date="2023-03" db="EMBL/GenBank/DDBJ databases">
        <title>Massive genome expansion in bonnet fungi (Mycena s.s.) driven by repeated elements and novel gene families across ecological guilds.</title>
        <authorList>
            <consortium name="Lawrence Berkeley National Laboratory"/>
            <person name="Harder C.B."/>
            <person name="Miyauchi S."/>
            <person name="Viragh M."/>
            <person name="Kuo A."/>
            <person name="Thoen E."/>
            <person name="Andreopoulos B."/>
            <person name="Lu D."/>
            <person name="Skrede I."/>
            <person name="Drula E."/>
            <person name="Henrissat B."/>
            <person name="Morin E."/>
            <person name="Kohler A."/>
            <person name="Barry K."/>
            <person name="LaButti K."/>
            <person name="Morin E."/>
            <person name="Salamov A."/>
            <person name="Lipzen A."/>
            <person name="Mereny Z."/>
            <person name="Hegedus B."/>
            <person name="Baldrian P."/>
            <person name="Stursova M."/>
            <person name="Weitz H."/>
            <person name="Taylor A."/>
            <person name="Grigoriev I.V."/>
            <person name="Nagy L.G."/>
            <person name="Martin F."/>
            <person name="Kauserud H."/>
        </authorList>
    </citation>
    <scope>NUCLEOTIDE SEQUENCE</scope>
    <source>
        <strain evidence="2">CBHHK182m</strain>
    </source>
</reference>
<dbReference type="Proteomes" id="UP001215598">
    <property type="component" value="Unassembled WGS sequence"/>
</dbReference>
<dbReference type="AlphaFoldDB" id="A0AAD7MJX6"/>
<name>A0AAD7MJX6_9AGAR</name>
<feature type="compositionally biased region" description="Low complexity" evidence="1">
    <location>
        <begin position="88"/>
        <end position="103"/>
    </location>
</feature>
<keyword evidence="3" id="KW-1185">Reference proteome</keyword>